<evidence type="ECO:0000313" key="11">
    <source>
        <dbReference type="EMBL" id="CEM20296.1"/>
    </source>
</evidence>
<dbReference type="Gene3D" id="1.10.510.10">
    <property type="entry name" value="Transferase(Phosphotransferase) domain 1"/>
    <property type="match status" value="1"/>
</dbReference>
<keyword evidence="6 7" id="KW-0067">ATP-binding</keyword>
<comment type="similarity">
    <text evidence="1">Belongs to the protein kinase superfamily. CMGC Ser/Thr protein kinase family. GSK-3 subfamily.</text>
</comment>
<dbReference type="EMBL" id="CDMZ01000728">
    <property type="protein sequence ID" value="CEM20296.1"/>
    <property type="molecule type" value="Genomic_DNA"/>
</dbReference>
<evidence type="ECO:0000256" key="2">
    <source>
        <dbReference type="ARBA" id="ARBA00022527"/>
    </source>
</evidence>
<feature type="domain" description="Protein kinase" evidence="10">
    <location>
        <begin position="35"/>
        <end position="324"/>
    </location>
</feature>
<dbReference type="PANTHER" id="PTHR24057">
    <property type="entry name" value="GLYCOGEN SYNTHASE KINASE-3 ALPHA"/>
    <property type="match status" value="1"/>
</dbReference>
<dbReference type="InterPro" id="IPR011009">
    <property type="entry name" value="Kinase-like_dom_sf"/>
</dbReference>
<protein>
    <recommendedName>
        <fullName evidence="10">Protein kinase domain-containing protein</fullName>
    </recommendedName>
</protein>
<dbReference type="FunFam" id="1.10.510.10:FF:000082">
    <property type="entry name" value="Shaggy-related protein kinase kappa"/>
    <property type="match status" value="1"/>
</dbReference>
<reference evidence="11" key="1">
    <citation type="submission" date="2014-11" db="EMBL/GenBank/DDBJ databases">
        <authorList>
            <person name="Otto D Thomas"/>
            <person name="Naeem Raeece"/>
        </authorList>
    </citation>
    <scope>NUCLEOTIDE SEQUENCE</scope>
</reference>
<feature type="compositionally biased region" description="Basic and acidic residues" evidence="9">
    <location>
        <begin position="1"/>
        <end position="16"/>
    </location>
</feature>
<feature type="region of interest" description="Disordered" evidence="9">
    <location>
        <begin position="1"/>
        <end position="28"/>
    </location>
</feature>
<dbReference type="SMART" id="SM00220">
    <property type="entry name" value="S_TKc"/>
    <property type="match status" value="1"/>
</dbReference>
<evidence type="ECO:0000256" key="6">
    <source>
        <dbReference type="ARBA" id="ARBA00022840"/>
    </source>
</evidence>
<evidence type="ECO:0000256" key="3">
    <source>
        <dbReference type="ARBA" id="ARBA00022679"/>
    </source>
</evidence>
<proteinExistence type="inferred from homology"/>
<gene>
    <name evidence="11" type="ORF">Cvel_3902</name>
</gene>
<dbReference type="PROSITE" id="PS00108">
    <property type="entry name" value="PROTEIN_KINASE_ST"/>
    <property type="match status" value="1"/>
</dbReference>
<dbReference type="PhylomeDB" id="A0A0G4FXZ0"/>
<dbReference type="Gene3D" id="3.30.200.20">
    <property type="entry name" value="Phosphorylase Kinase, domain 1"/>
    <property type="match status" value="1"/>
</dbReference>
<dbReference type="AlphaFoldDB" id="A0A0G4FXZ0"/>
<dbReference type="GO" id="GO:0030154">
    <property type="term" value="P:cell differentiation"/>
    <property type="evidence" value="ECO:0007669"/>
    <property type="project" value="TreeGrafter"/>
</dbReference>
<dbReference type="InterPro" id="IPR017441">
    <property type="entry name" value="Protein_kinase_ATP_BS"/>
</dbReference>
<evidence type="ECO:0000259" key="10">
    <source>
        <dbReference type="PROSITE" id="PS50011"/>
    </source>
</evidence>
<dbReference type="GO" id="GO:0007165">
    <property type="term" value="P:signal transduction"/>
    <property type="evidence" value="ECO:0007669"/>
    <property type="project" value="TreeGrafter"/>
</dbReference>
<evidence type="ECO:0000256" key="4">
    <source>
        <dbReference type="ARBA" id="ARBA00022741"/>
    </source>
</evidence>
<keyword evidence="3" id="KW-0808">Transferase</keyword>
<dbReference type="GO" id="GO:0005737">
    <property type="term" value="C:cytoplasm"/>
    <property type="evidence" value="ECO:0007669"/>
    <property type="project" value="TreeGrafter"/>
</dbReference>
<dbReference type="VEuPathDB" id="CryptoDB:Cvel_3902"/>
<sequence length="380" mass="42624">MEATAEEKTAQDKGDTKSGSTSGGARARSKYTYDAGKGKILGNGSFGVVTEARCLETGEVVAIKQVLQDPRYKNRELDVMKVLAHPNIVELKDYYYTDAGGRDGGNPGEKFLNVVMEFIPDTVYRVIKTFVRNSQYMPMILVKLYSYQMCRALGYLHTLGICHRDIKPQNLLVDTRLHVLKLCDFGSAKTLVPGEPSVAYICSRYYRAPELMLGATEYTTAIDIWSIGCVLGEMILGRPLFAGNTSVDQLVKIIQTMGTPTREQMSAMNHNYTDFRFPDVRPKAWSRIFHSHTPPEALDLISQLLRYEPQLRLKPLDALAHPFFDELRQRETRLPTGGTLPPLFNFTEAELRAVSSDAREKLIPEWYGEGQTAQAPAKAQ</sequence>
<dbReference type="GO" id="GO:0005524">
    <property type="term" value="F:ATP binding"/>
    <property type="evidence" value="ECO:0007669"/>
    <property type="project" value="UniProtKB-UniRule"/>
</dbReference>
<dbReference type="GO" id="GO:0005634">
    <property type="term" value="C:nucleus"/>
    <property type="evidence" value="ECO:0007669"/>
    <property type="project" value="TreeGrafter"/>
</dbReference>
<dbReference type="InterPro" id="IPR000719">
    <property type="entry name" value="Prot_kinase_dom"/>
</dbReference>
<evidence type="ECO:0000256" key="7">
    <source>
        <dbReference type="PROSITE-ProRule" id="PRU10141"/>
    </source>
</evidence>
<dbReference type="SUPFAM" id="SSF56112">
    <property type="entry name" value="Protein kinase-like (PK-like)"/>
    <property type="match status" value="1"/>
</dbReference>
<dbReference type="PROSITE" id="PS00107">
    <property type="entry name" value="PROTEIN_KINASE_ATP"/>
    <property type="match status" value="1"/>
</dbReference>
<dbReference type="CDD" id="cd14137">
    <property type="entry name" value="STKc_GSK3"/>
    <property type="match status" value="1"/>
</dbReference>
<keyword evidence="4 7" id="KW-0547">Nucleotide-binding</keyword>
<dbReference type="InterPro" id="IPR050591">
    <property type="entry name" value="GSK-3"/>
</dbReference>
<dbReference type="Pfam" id="PF00069">
    <property type="entry name" value="Pkinase"/>
    <property type="match status" value="1"/>
</dbReference>
<keyword evidence="2 8" id="KW-0723">Serine/threonine-protein kinase</keyword>
<feature type="binding site" evidence="7">
    <location>
        <position position="64"/>
    </location>
    <ligand>
        <name>ATP</name>
        <dbReference type="ChEBI" id="CHEBI:30616"/>
    </ligand>
</feature>
<dbReference type="PROSITE" id="PS50011">
    <property type="entry name" value="PROTEIN_KINASE_DOM"/>
    <property type="match status" value="1"/>
</dbReference>
<dbReference type="InterPro" id="IPR039192">
    <property type="entry name" value="STKc_GSK3"/>
</dbReference>
<dbReference type="GO" id="GO:0004674">
    <property type="term" value="F:protein serine/threonine kinase activity"/>
    <property type="evidence" value="ECO:0007669"/>
    <property type="project" value="UniProtKB-KW"/>
</dbReference>
<evidence type="ECO:0000256" key="1">
    <source>
        <dbReference type="ARBA" id="ARBA00005527"/>
    </source>
</evidence>
<accession>A0A0G4FXZ0</accession>
<evidence type="ECO:0000256" key="5">
    <source>
        <dbReference type="ARBA" id="ARBA00022777"/>
    </source>
</evidence>
<dbReference type="PANTHER" id="PTHR24057:SF0">
    <property type="entry name" value="PROTEIN KINASE SHAGGY-RELATED"/>
    <property type="match status" value="1"/>
</dbReference>
<keyword evidence="5" id="KW-0418">Kinase</keyword>
<evidence type="ECO:0000256" key="8">
    <source>
        <dbReference type="RuleBase" id="RU000304"/>
    </source>
</evidence>
<dbReference type="InterPro" id="IPR008271">
    <property type="entry name" value="Ser/Thr_kinase_AS"/>
</dbReference>
<name>A0A0G4FXZ0_9ALVE</name>
<organism evidence="11">
    <name type="scientific">Chromera velia CCMP2878</name>
    <dbReference type="NCBI Taxonomy" id="1169474"/>
    <lineage>
        <taxon>Eukaryota</taxon>
        <taxon>Sar</taxon>
        <taxon>Alveolata</taxon>
        <taxon>Colpodellida</taxon>
        <taxon>Chromeraceae</taxon>
        <taxon>Chromera</taxon>
    </lineage>
</organism>
<feature type="compositionally biased region" description="Low complexity" evidence="9">
    <location>
        <begin position="17"/>
        <end position="26"/>
    </location>
</feature>
<evidence type="ECO:0000256" key="9">
    <source>
        <dbReference type="SAM" id="MobiDB-lite"/>
    </source>
</evidence>